<evidence type="ECO:0000313" key="2">
    <source>
        <dbReference type="Proteomes" id="UP000827092"/>
    </source>
</evidence>
<dbReference type="Proteomes" id="UP000827092">
    <property type="component" value="Unassembled WGS sequence"/>
</dbReference>
<dbReference type="AlphaFoldDB" id="A0AAV6V830"/>
<proteinExistence type="predicted"/>
<gene>
    <name evidence="1" type="ORF">JTE90_014661</name>
</gene>
<sequence length="91" mass="10123">MSGGFNIPRLLSAFACKATRSRPCRSACNDVMPDGWLEQRWITKGGLVTTLSDIHTLMDRSAPGCCGRCRARMIHLPLPEIDASEWRTICD</sequence>
<protein>
    <submittedName>
        <fullName evidence="1">Uncharacterized protein</fullName>
    </submittedName>
</protein>
<keyword evidence="2" id="KW-1185">Reference proteome</keyword>
<organism evidence="1 2">
    <name type="scientific">Oedothorax gibbosus</name>
    <dbReference type="NCBI Taxonomy" id="931172"/>
    <lineage>
        <taxon>Eukaryota</taxon>
        <taxon>Metazoa</taxon>
        <taxon>Ecdysozoa</taxon>
        <taxon>Arthropoda</taxon>
        <taxon>Chelicerata</taxon>
        <taxon>Arachnida</taxon>
        <taxon>Araneae</taxon>
        <taxon>Araneomorphae</taxon>
        <taxon>Entelegynae</taxon>
        <taxon>Araneoidea</taxon>
        <taxon>Linyphiidae</taxon>
        <taxon>Erigoninae</taxon>
        <taxon>Oedothorax</taxon>
    </lineage>
</organism>
<reference evidence="1 2" key="1">
    <citation type="journal article" date="2022" name="Nat. Ecol. Evol.">
        <title>A masculinizing supergene underlies an exaggerated male reproductive morph in a spider.</title>
        <authorList>
            <person name="Hendrickx F."/>
            <person name="De Corte Z."/>
            <person name="Sonet G."/>
            <person name="Van Belleghem S.M."/>
            <person name="Kostlbacher S."/>
            <person name="Vangestel C."/>
        </authorList>
    </citation>
    <scope>NUCLEOTIDE SEQUENCE [LARGE SCALE GENOMIC DNA]</scope>
    <source>
        <strain evidence="1">W744_W776</strain>
    </source>
</reference>
<dbReference type="EMBL" id="JAFNEN010000134">
    <property type="protein sequence ID" value="KAG8192885.1"/>
    <property type="molecule type" value="Genomic_DNA"/>
</dbReference>
<name>A0AAV6V830_9ARAC</name>
<accession>A0AAV6V830</accession>
<comment type="caution">
    <text evidence="1">The sequence shown here is derived from an EMBL/GenBank/DDBJ whole genome shotgun (WGS) entry which is preliminary data.</text>
</comment>
<evidence type="ECO:0000313" key="1">
    <source>
        <dbReference type="EMBL" id="KAG8192885.1"/>
    </source>
</evidence>